<sequence length="321" mass="34694">MASPLRILFAGTPVFAAESLRAILHTQHEVVGVYTQPDRPVGRGRELKPSPVKELALARQLPIFQPASLRDSQAQAELAELDADIMVVAAYGLILPKAVLNTPRLGCINVHGSLLPRWRGAAPIQRAILTGDKETGITIMQMDEGLDTGAMLYKMACPISEHDTSASLHDRLALLGGDALLTVLEAIEHDEPFAPEAQDNQLATYAAKLTKEEGLINWSLSALQISRAIRAFNPWPVCYTTAQGQTIRLWQGHRVHGQQTTAPAGMIIKADKQGLWVAAGDGEVIAIDTLQLPNGKALAFNDVLNSRKELFQVGTSLGRPA</sequence>
<protein>
    <recommendedName>
        <fullName evidence="4 8">Methionyl-tRNA formyltransferase</fullName>
        <ecNumber evidence="3 8">2.1.2.9</ecNumber>
    </recommendedName>
</protein>
<proteinExistence type="inferred from homology"/>
<feature type="domain" description="Formyl transferase N-terminal" evidence="9">
    <location>
        <begin position="6"/>
        <end position="184"/>
    </location>
</feature>
<dbReference type="EMBL" id="QAON01000010">
    <property type="protein sequence ID" value="PTQ88909.1"/>
    <property type="molecule type" value="Genomic_DNA"/>
</dbReference>
<dbReference type="InterPro" id="IPR041711">
    <property type="entry name" value="Met-tRNA-FMT_N"/>
</dbReference>
<comment type="function">
    <text evidence="1 8">Attaches a formyl group to the free amino group of methionyl-tRNA(fMet). The formyl group appears to play a dual role in the initiator identity of N-formylmethionyl-tRNA by promoting its recognition by IF2 and preventing the misappropriation of this tRNA by the elongation apparatus.</text>
</comment>
<dbReference type="FunFam" id="3.40.50.170:FF:000003">
    <property type="entry name" value="Methionyl-tRNA formyltransferase"/>
    <property type="match status" value="1"/>
</dbReference>
<evidence type="ECO:0000259" key="9">
    <source>
        <dbReference type="Pfam" id="PF00551"/>
    </source>
</evidence>
<dbReference type="GO" id="GO:0005829">
    <property type="term" value="C:cytosol"/>
    <property type="evidence" value="ECO:0007669"/>
    <property type="project" value="TreeGrafter"/>
</dbReference>
<keyword evidence="12" id="KW-1185">Reference proteome</keyword>
<dbReference type="CDD" id="cd08704">
    <property type="entry name" value="Met_tRNA_FMT_C"/>
    <property type="match status" value="1"/>
</dbReference>
<feature type="binding site" evidence="8">
    <location>
        <begin position="113"/>
        <end position="116"/>
    </location>
    <ligand>
        <name>(6S)-5,6,7,8-tetrahydrofolate</name>
        <dbReference type="ChEBI" id="CHEBI:57453"/>
    </ligand>
</feature>
<dbReference type="SUPFAM" id="SSF53328">
    <property type="entry name" value="Formyltransferase"/>
    <property type="match status" value="1"/>
</dbReference>
<dbReference type="Pfam" id="PF00551">
    <property type="entry name" value="Formyl_trans_N"/>
    <property type="match status" value="1"/>
</dbReference>
<dbReference type="Pfam" id="PF02911">
    <property type="entry name" value="Formyl_trans_C"/>
    <property type="match status" value="1"/>
</dbReference>
<evidence type="ECO:0000256" key="7">
    <source>
        <dbReference type="ARBA" id="ARBA00048558"/>
    </source>
</evidence>
<accession>A0A2T5IYA8</accession>
<evidence type="ECO:0000256" key="1">
    <source>
        <dbReference type="ARBA" id="ARBA00002606"/>
    </source>
</evidence>
<evidence type="ECO:0000313" key="11">
    <source>
        <dbReference type="EMBL" id="PTQ88909.1"/>
    </source>
</evidence>
<dbReference type="SUPFAM" id="SSF50486">
    <property type="entry name" value="FMT C-terminal domain-like"/>
    <property type="match status" value="1"/>
</dbReference>
<dbReference type="EC" id="2.1.2.9" evidence="3 8"/>
<dbReference type="PANTHER" id="PTHR11138:SF5">
    <property type="entry name" value="METHIONYL-TRNA FORMYLTRANSFERASE, MITOCHONDRIAL"/>
    <property type="match status" value="1"/>
</dbReference>
<dbReference type="Proteomes" id="UP000244223">
    <property type="component" value="Unassembled WGS sequence"/>
</dbReference>
<evidence type="ECO:0000256" key="8">
    <source>
        <dbReference type="HAMAP-Rule" id="MF_00182"/>
    </source>
</evidence>
<evidence type="ECO:0000259" key="10">
    <source>
        <dbReference type="Pfam" id="PF02911"/>
    </source>
</evidence>
<comment type="catalytic activity">
    <reaction evidence="7 8">
        <text>L-methionyl-tRNA(fMet) + (6R)-10-formyltetrahydrofolate = N-formyl-L-methionyl-tRNA(fMet) + (6S)-5,6,7,8-tetrahydrofolate + H(+)</text>
        <dbReference type="Rhea" id="RHEA:24380"/>
        <dbReference type="Rhea" id="RHEA-COMP:9952"/>
        <dbReference type="Rhea" id="RHEA-COMP:9953"/>
        <dbReference type="ChEBI" id="CHEBI:15378"/>
        <dbReference type="ChEBI" id="CHEBI:57453"/>
        <dbReference type="ChEBI" id="CHEBI:78530"/>
        <dbReference type="ChEBI" id="CHEBI:78844"/>
        <dbReference type="ChEBI" id="CHEBI:195366"/>
        <dbReference type="EC" id="2.1.2.9"/>
    </reaction>
</comment>
<evidence type="ECO:0000256" key="4">
    <source>
        <dbReference type="ARBA" id="ARBA00016014"/>
    </source>
</evidence>
<dbReference type="HAMAP" id="MF_00182">
    <property type="entry name" value="Formyl_trans"/>
    <property type="match status" value="1"/>
</dbReference>
<dbReference type="FunFam" id="3.40.50.12230:FF:000001">
    <property type="entry name" value="Methionyl-tRNA formyltransferase"/>
    <property type="match status" value="1"/>
</dbReference>
<dbReference type="Gene3D" id="3.40.50.170">
    <property type="entry name" value="Formyl transferase, N-terminal domain"/>
    <property type="match status" value="1"/>
</dbReference>
<dbReference type="InterPro" id="IPR002376">
    <property type="entry name" value="Formyl_transf_N"/>
</dbReference>
<dbReference type="InterPro" id="IPR001555">
    <property type="entry name" value="GART_AS"/>
</dbReference>
<reference evidence="11 12" key="1">
    <citation type="submission" date="2018-04" db="EMBL/GenBank/DDBJ databases">
        <title>Genomic Encyclopedia of Archaeal and Bacterial Type Strains, Phase II (KMG-II): from individual species to whole genera.</title>
        <authorList>
            <person name="Goeker M."/>
        </authorList>
    </citation>
    <scope>NUCLEOTIDE SEQUENCE [LARGE SCALE GENOMIC DNA]</scope>
    <source>
        <strain evidence="11 12">DSM 5822</strain>
    </source>
</reference>
<evidence type="ECO:0000256" key="3">
    <source>
        <dbReference type="ARBA" id="ARBA00012261"/>
    </source>
</evidence>
<feature type="domain" description="Formyl transferase C-terminal" evidence="10">
    <location>
        <begin position="208"/>
        <end position="307"/>
    </location>
</feature>
<dbReference type="Gene3D" id="3.10.25.10">
    <property type="entry name" value="Formyl transferase, C-terminal domain"/>
    <property type="match status" value="1"/>
</dbReference>
<organism evidence="11 12">
    <name type="scientific">Agitococcus lubricus</name>
    <dbReference type="NCBI Taxonomy" id="1077255"/>
    <lineage>
        <taxon>Bacteria</taxon>
        <taxon>Pseudomonadati</taxon>
        <taxon>Pseudomonadota</taxon>
        <taxon>Gammaproteobacteria</taxon>
        <taxon>Moraxellales</taxon>
        <taxon>Moraxellaceae</taxon>
        <taxon>Agitococcus</taxon>
    </lineage>
</organism>
<dbReference type="NCBIfam" id="TIGR00460">
    <property type="entry name" value="fmt"/>
    <property type="match status" value="1"/>
</dbReference>
<dbReference type="InterPro" id="IPR005793">
    <property type="entry name" value="Formyl_trans_C"/>
</dbReference>
<dbReference type="AlphaFoldDB" id="A0A2T5IYA8"/>
<evidence type="ECO:0000313" key="12">
    <source>
        <dbReference type="Proteomes" id="UP000244223"/>
    </source>
</evidence>
<comment type="caution">
    <text evidence="11">The sequence shown here is derived from an EMBL/GenBank/DDBJ whole genome shotgun (WGS) entry which is preliminary data.</text>
</comment>
<keyword evidence="5 8" id="KW-0808">Transferase</keyword>
<gene>
    <name evidence="8" type="primary">fmt</name>
    <name evidence="11" type="ORF">C8N29_11058</name>
</gene>
<dbReference type="PANTHER" id="PTHR11138">
    <property type="entry name" value="METHIONYL-TRNA FORMYLTRANSFERASE"/>
    <property type="match status" value="1"/>
</dbReference>
<dbReference type="OrthoDB" id="9802815at2"/>
<dbReference type="InterPro" id="IPR044135">
    <property type="entry name" value="Met-tRNA-FMT_C"/>
</dbReference>
<dbReference type="GO" id="GO:0004479">
    <property type="term" value="F:methionyl-tRNA formyltransferase activity"/>
    <property type="evidence" value="ECO:0007669"/>
    <property type="project" value="UniProtKB-UniRule"/>
</dbReference>
<name>A0A2T5IYA8_9GAMM</name>
<dbReference type="InterPro" id="IPR011034">
    <property type="entry name" value="Formyl_transferase-like_C_sf"/>
</dbReference>
<comment type="similarity">
    <text evidence="2 8">Belongs to the Fmt family.</text>
</comment>
<evidence type="ECO:0000256" key="2">
    <source>
        <dbReference type="ARBA" id="ARBA00010699"/>
    </source>
</evidence>
<dbReference type="InterPro" id="IPR036477">
    <property type="entry name" value="Formyl_transf_N_sf"/>
</dbReference>
<dbReference type="InterPro" id="IPR005794">
    <property type="entry name" value="Fmt"/>
</dbReference>
<evidence type="ECO:0000256" key="5">
    <source>
        <dbReference type="ARBA" id="ARBA00022679"/>
    </source>
</evidence>
<evidence type="ECO:0000256" key="6">
    <source>
        <dbReference type="ARBA" id="ARBA00022917"/>
    </source>
</evidence>
<keyword evidence="6 8" id="KW-0648">Protein biosynthesis</keyword>
<dbReference type="InterPro" id="IPR037022">
    <property type="entry name" value="Formyl_trans_C_sf"/>
</dbReference>
<dbReference type="PROSITE" id="PS00373">
    <property type="entry name" value="GART"/>
    <property type="match status" value="1"/>
</dbReference>
<dbReference type="CDD" id="cd08646">
    <property type="entry name" value="FMT_core_Met-tRNA-FMT_N"/>
    <property type="match status" value="1"/>
</dbReference>